<evidence type="ECO:0000313" key="2">
    <source>
        <dbReference type="EnsemblProtists" id="HpaP800513"/>
    </source>
</evidence>
<sequence>MRLLSTSAEETLNAAGDISSDSPAQPEAVAAVGSRGDAPRDTGGYELELIFSGESDGDTDSKKAATDKSSEVAKLEPTKSASRRAMSFTKRHDIFRSSEESDYPSPRRSRSLDSARGGGSGHAIMVTMMQ</sequence>
<evidence type="ECO:0000313" key="3">
    <source>
        <dbReference type="Proteomes" id="UP000011713"/>
    </source>
</evidence>
<protein>
    <submittedName>
        <fullName evidence="2">Uncharacterized protein</fullName>
    </submittedName>
</protein>
<evidence type="ECO:0000256" key="1">
    <source>
        <dbReference type="SAM" id="MobiDB-lite"/>
    </source>
</evidence>
<feature type="compositionally biased region" description="Basic and acidic residues" evidence="1">
    <location>
        <begin position="59"/>
        <end position="77"/>
    </location>
</feature>
<dbReference type="EMBL" id="JH597777">
    <property type="status" value="NOT_ANNOTATED_CDS"/>
    <property type="molecule type" value="Genomic_DNA"/>
</dbReference>
<feature type="compositionally biased region" description="Polar residues" evidence="1">
    <location>
        <begin position="1"/>
        <end position="10"/>
    </location>
</feature>
<keyword evidence="3" id="KW-1185">Reference proteome</keyword>
<dbReference type="EnsemblProtists" id="HpaT800513">
    <property type="protein sequence ID" value="HpaP800513"/>
    <property type="gene ID" value="HpaG800513"/>
</dbReference>
<organism evidence="2 3">
    <name type="scientific">Hyaloperonospora arabidopsidis (strain Emoy2)</name>
    <name type="common">Downy mildew agent</name>
    <name type="synonym">Peronospora arabidopsidis</name>
    <dbReference type="NCBI Taxonomy" id="559515"/>
    <lineage>
        <taxon>Eukaryota</taxon>
        <taxon>Sar</taxon>
        <taxon>Stramenopiles</taxon>
        <taxon>Oomycota</taxon>
        <taxon>Peronosporomycetes</taxon>
        <taxon>Peronosporales</taxon>
        <taxon>Peronosporaceae</taxon>
        <taxon>Hyaloperonospora</taxon>
    </lineage>
</organism>
<dbReference type="HOGENOM" id="CLU_2054200_0_0_1"/>
<dbReference type="Proteomes" id="UP000011713">
    <property type="component" value="Unassembled WGS sequence"/>
</dbReference>
<proteinExistence type="predicted"/>
<reference evidence="3" key="1">
    <citation type="journal article" date="2010" name="Science">
        <title>Signatures of adaptation to obligate biotrophy in the Hyaloperonospora arabidopsidis genome.</title>
        <authorList>
            <person name="Baxter L."/>
            <person name="Tripathy S."/>
            <person name="Ishaque N."/>
            <person name="Boot N."/>
            <person name="Cabral A."/>
            <person name="Kemen E."/>
            <person name="Thines M."/>
            <person name="Ah-Fong A."/>
            <person name="Anderson R."/>
            <person name="Badejoko W."/>
            <person name="Bittner-Eddy P."/>
            <person name="Boore J.L."/>
            <person name="Chibucos M.C."/>
            <person name="Coates M."/>
            <person name="Dehal P."/>
            <person name="Delehaunty K."/>
            <person name="Dong S."/>
            <person name="Downton P."/>
            <person name="Dumas B."/>
            <person name="Fabro G."/>
            <person name="Fronick C."/>
            <person name="Fuerstenberg S.I."/>
            <person name="Fulton L."/>
            <person name="Gaulin E."/>
            <person name="Govers F."/>
            <person name="Hughes L."/>
            <person name="Humphray S."/>
            <person name="Jiang R.H."/>
            <person name="Judelson H."/>
            <person name="Kamoun S."/>
            <person name="Kyung K."/>
            <person name="Meijer H."/>
            <person name="Minx P."/>
            <person name="Morris P."/>
            <person name="Nelson J."/>
            <person name="Phuntumart V."/>
            <person name="Qutob D."/>
            <person name="Rehmany A."/>
            <person name="Rougon-Cardoso A."/>
            <person name="Ryden P."/>
            <person name="Torto-Alalibo T."/>
            <person name="Studholme D."/>
            <person name="Wang Y."/>
            <person name="Win J."/>
            <person name="Wood J."/>
            <person name="Clifton S.W."/>
            <person name="Rogers J."/>
            <person name="Van den Ackerveken G."/>
            <person name="Jones J.D."/>
            <person name="McDowell J.M."/>
            <person name="Beynon J."/>
            <person name="Tyler B.M."/>
        </authorList>
    </citation>
    <scope>NUCLEOTIDE SEQUENCE [LARGE SCALE GENOMIC DNA]</scope>
    <source>
        <strain evidence="3">Emoy2</strain>
    </source>
</reference>
<name>M4B2L5_HYAAE</name>
<reference evidence="2" key="2">
    <citation type="submission" date="2015-06" db="UniProtKB">
        <authorList>
            <consortium name="EnsemblProtists"/>
        </authorList>
    </citation>
    <scope>IDENTIFICATION</scope>
    <source>
        <strain evidence="2">Emoy2</strain>
    </source>
</reference>
<dbReference type="InParanoid" id="M4B2L5"/>
<dbReference type="AlphaFoldDB" id="M4B2L5"/>
<accession>M4B2L5</accession>
<dbReference type="VEuPathDB" id="FungiDB:HpaG800513"/>
<feature type="region of interest" description="Disordered" evidence="1">
    <location>
        <begin position="1"/>
        <end position="130"/>
    </location>
</feature>
<feature type="compositionally biased region" description="Basic and acidic residues" evidence="1">
    <location>
        <begin position="90"/>
        <end position="99"/>
    </location>
</feature>